<dbReference type="HOGENOM" id="CLU_118518_0_0_7"/>
<dbReference type="Proteomes" id="UP000001522">
    <property type="component" value="Chromosome"/>
</dbReference>
<evidence type="ECO:0000313" key="3">
    <source>
        <dbReference type="Proteomes" id="UP000001522"/>
    </source>
</evidence>
<keyword evidence="1" id="KW-1133">Transmembrane helix</keyword>
<reference evidence="2 3" key="1">
    <citation type="journal article" date="2010" name="BMC Genomics">
        <title>Comparative genomics and proteomics of Helicobacter mustelae, an ulcerogenic and carcinogenic gastric pathogen.</title>
        <authorList>
            <person name="O'Toole P.W."/>
            <person name="Snelling W.J."/>
            <person name="Canchaya C."/>
            <person name="Forde B.M."/>
            <person name="Hardie K.R."/>
            <person name="Josenhans C."/>
            <person name="Graham R.L.J."/>
            <person name="McMullan G."/>
            <person name="Parkhill J."/>
            <person name="Belda E."/>
            <person name="Bentley S.D."/>
        </authorList>
    </citation>
    <scope>NUCLEOTIDE SEQUENCE [LARGE SCALE GENOMIC DNA]</scope>
    <source>
        <strain evidence="3">ATCC 43772 / LMG 18044 / NCTC 12198 / 12198</strain>
    </source>
</reference>
<gene>
    <name evidence="2" type="ordered locus">HMU11520</name>
</gene>
<protein>
    <recommendedName>
        <fullName evidence="4">LPS export ABC transporter periplasmic protein LptC</fullName>
    </recommendedName>
</protein>
<dbReference type="RefSeq" id="WP_013023476.1">
    <property type="nucleotide sequence ID" value="NC_013949.1"/>
</dbReference>
<proteinExistence type="predicted"/>
<keyword evidence="1" id="KW-0472">Membrane</keyword>
<organism evidence="2 3">
    <name type="scientific">Helicobacter mustelae (strain ATCC 43772 / CCUG 25715 / CIP 103759 / LMG 18044 / NCTC 12198 / R85-136P)</name>
    <name type="common">Campylobacter mustelae</name>
    <dbReference type="NCBI Taxonomy" id="679897"/>
    <lineage>
        <taxon>Bacteria</taxon>
        <taxon>Pseudomonadati</taxon>
        <taxon>Campylobacterota</taxon>
        <taxon>Epsilonproteobacteria</taxon>
        <taxon>Campylobacterales</taxon>
        <taxon>Helicobacteraceae</taxon>
        <taxon>Helicobacter</taxon>
    </lineage>
</organism>
<feature type="transmembrane region" description="Helical" evidence="1">
    <location>
        <begin position="9"/>
        <end position="27"/>
    </location>
</feature>
<dbReference type="KEGG" id="hms:HMU11520"/>
<sequence>MSFLKNNSISLFFVGILLLVIIALLSFDPRGDVFMDTDNVDIAKIEVKGFKMYQIKKDITDAIIMGEQGTQYKDHESFNNVSISRSLEKGLFEDLAAKHIIRKQDVYSFDNGVDYKRSDGISFFSAKGVLNAKTEVFHGKGDFLLRDSQGVVRGRDIVFDKKNEKLLAQNIRAKIHLEEKR</sequence>
<evidence type="ECO:0000256" key="1">
    <source>
        <dbReference type="SAM" id="Phobius"/>
    </source>
</evidence>
<accession>D3UIT2</accession>
<dbReference type="AlphaFoldDB" id="D3UIT2"/>
<keyword evidence="1" id="KW-0812">Transmembrane</keyword>
<evidence type="ECO:0000313" key="2">
    <source>
        <dbReference type="EMBL" id="CBG40407.1"/>
    </source>
</evidence>
<dbReference type="eggNOG" id="ENOG5030RAU">
    <property type="taxonomic scope" value="Bacteria"/>
</dbReference>
<evidence type="ECO:0008006" key="4">
    <source>
        <dbReference type="Google" id="ProtNLM"/>
    </source>
</evidence>
<keyword evidence="3" id="KW-1185">Reference proteome</keyword>
<dbReference type="STRING" id="679897.HMU11520"/>
<name>D3UIT2_HELM1</name>
<dbReference type="EMBL" id="FN555004">
    <property type="protein sequence ID" value="CBG40407.1"/>
    <property type="molecule type" value="Genomic_DNA"/>
</dbReference>